<name>A0ABD5XB12_9EURY</name>
<evidence type="ECO:0008006" key="3">
    <source>
        <dbReference type="Google" id="ProtNLM"/>
    </source>
</evidence>
<evidence type="ECO:0000313" key="2">
    <source>
        <dbReference type="Proteomes" id="UP001596414"/>
    </source>
</evidence>
<organism evidence="1 2">
    <name type="scientific">Halovenus rubra</name>
    <dbReference type="NCBI Taxonomy" id="869890"/>
    <lineage>
        <taxon>Archaea</taxon>
        <taxon>Methanobacteriati</taxon>
        <taxon>Methanobacteriota</taxon>
        <taxon>Stenosarchaea group</taxon>
        <taxon>Halobacteria</taxon>
        <taxon>Halobacteriales</taxon>
        <taxon>Haloarculaceae</taxon>
        <taxon>Halovenus</taxon>
    </lineage>
</organism>
<dbReference type="InterPro" id="IPR055687">
    <property type="entry name" value="DUF7263"/>
</dbReference>
<dbReference type="RefSeq" id="WP_267635954.1">
    <property type="nucleotide sequence ID" value="NZ_JAODIY010000001.1"/>
</dbReference>
<dbReference type="EMBL" id="JBHSZQ010000020">
    <property type="protein sequence ID" value="MFC7126400.1"/>
    <property type="molecule type" value="Genomic_DNA"/>
</dbReference>
<sequence length="223" mass="24075">MRAQTELVALGIAFVLLTGTVVAGVVLADGSVASAERESLERQTAVTLSERLVDERAKQTHRENVLSAKAVAMLNETILYETYNIPDDSDVAISLGQKPIIQTGNTEKGTTIERIVLVERRTVETLRPTFNRRQAVTLPRRASNATLHIDPPLETTVEHVTANGHVLLSNSSGLKGTFDVTLSSYQTTTFRFEATGVLDAGSVEITYAPPATTKATLRVSVDA</sequence>
<reference evidence="1 2" key="1">
    <citation type="journal article" date="2014" name="Int. J. Syst. Evol. Microbiol.">
        <title>Complete genome sequence of Corynebacterium casei LMG S-19264T (=DSM 44701T), isolated from a smear-ripened cheese.</title>
        <authorList>
            <consortium name="US DOE Joint Genome Institute (JGI-PGF)"/>
            <person name="Walter F."/>
            <person name="Albersmeier A."/>
            <person name="Kalinowski J."/>
            <person name="Ruckert C."/>
        </authorList>
    </citation>
    <scope>NUCLEOTIDE SEQUENCE [LARGE SCALE GENOMIC DNA]</scope>
    <source>
        <strain evidence="1 2">CGMCC 4.7215</strain>
    </source>
</reference>
<dbReference type="Pfam" id="PF23924">
    <property type="entry name" value="DUF7263"/>
    <property type="match status" value="1"/>
</dbReference>
<proteinExistence type="predicted"/>
<dbReference type="AlphaFoldDB" id="A0ABD5XB12"/>
<accession>A0ABD5XB12</accession>
<protein>
    <recommendedName>
        <fullName evidence="3">Flagellin</fullName>
    </recommendedName>
</protein>
<comment type="caution">
    <text evidence="1">The sequence shown here is derived from an EMBL/GenBank/DDBJ whole genome shotgun (WGS) entry which is preliminary data.</text>
</comment>
<evidence type="ECO:0000313" key="1">
    <source>
        <dbReference type="EMBL" id="MFC7126400.1"/>
    </source>
</evidence>
<gene>
    <name evidence="1" type="ORF">ACFQJ7_10195</name>
</gene>
<dbReference type="Proteomes" id="UP001596414">
    <property type="component" value="Unassembled WGS sequence"/>
</dbReference>